<dbReference type="InterPro" id="IPR050482">
    <property type="entry name" value="Sensor_HK_TwoCompSys"/>
</dbReference>
<evidence type="ECO:0000256" key="5">
    <source>
        <dbReference type="ARBA" id="ARBA00022741"/>
    </source>
</evidence>
<evidence type="ECO:0000256" key="4">
    <source>
        <dbReference type="ARBA" id="ARBA00022679"/>
    </source>
</evidence>
<comment type="caution">
    <text evidence="13">The sequence shown here is derived from an EMBL/GenBank/DDBJ whole genome shotgun (WGS) entry which is preliminary data.</text>
</comment>
<dbReference type="RefSeq" id="WP_378204647.1">
    <property type="nucleotide sequence ID" value="NZ_JBHLZP010000151.1"/>
</dbReference>
<keyword evidence="4" id="KW-0808">Transferase</keyword>
<dbReference type="CDD" id="cd16917">
    <property type="entry name" value="HATPase_UhpB-NarQ-NarX-like"/>
    <property type="match status" value="1"/>
</dbReference>
<evidence type="ECO:0000259" key="12">
    <source>
        <dbReference type="Pfam" id="PF07730"/>
    </source>
</evidence>
<feature type="transmembrane region" description="Helical" evidence="10">
    <location>
        <begin position="12"/>
        <end position="29"/>
    </location>
</feature>
<name>A0ABV5YKU8_9ACTN</name>
<reference evidence="13 14" key="1">
    <citation type="submission" date="2024-09" db="EMBL/GenBank/DDBJ databases">
        <authorList>
            <person name="Sun Q."/>
            <person name="Mori K."/>
        </authorList>
    </citation>
    <scope>NUCLEOTIDE SEQUENCE [LARGE SCALE GENOMIC DNA]</scope>
    <source>
        <strain evidence="13 14">TBRC 0563</strain>
    </source>
</reference>
<feature type="transmembrane region" description="Helical" evidence="10">
    <location>
        <begin position="64"/>
        <end position="83"/>
    </location>
</feature>
<dbReference type="InterPro" id="IPR036890">
    <property type="entry name" value="HATPase_C_sf"/>
</dbReference>
<dbReference type="Gene3D" id="3.30.565.10">
    <property type="entry name" value="Histidine kinase-like ATPase, C-terminal domain"/>
    <property type="match status" value="1"/>
</dbReference>
<organism evidence="13 14">
    <name type="scientific">Actinoallomurus acaciae</name>
    <dbReference type="NCBI Taxonomy" id="502577"/>
    <lineage>
        <taxon>Bacteria</taxon>
        <taxon>Bacillati</taxon>
        <taxon>Actinomycetota</taxon>
        <taxon>Actinomycetes</taxon>
        <taxon>Streptosporangiales</taxon>
        <taxon>Thermomonosporaceae</taxon>
        <taxon>Actinoallomurus</taxon>
    </lineage>
</organism>
<protein>
    <recommendedName>
        <fullName evidence="2">histidine kinase</fullName>
        <ecNumber evidence="2">2.7.13.3</ecNumber>
    </recommendedName>
</protein>
<comment type="catalytic activity">
    <reaction evidence="1">
        <text>ATP + protein L-histidine = ADP + protein N-phospho-L-histidine.</text>
        <dbReference type="EC" id="2.7.13.3"/>
    </reaction>
</comment>
<keyword evidence="10" id="KW-0812">Transmembrane</keyword>
<keyword evidence="3" id="KW-0597">Phosphoprotein</keyword>
<gene>
    <name evidence="13" type="ORF">ACFFNX_20900</name>
</gene>
<evidence type="ECO:0000256" key="10">
    <source>
        <dbReference type="SAM" id="Phobius"/>
    </source>
</evidence>
<feature type="domain" description="Signal transduction histidine kinase subgroup 3 dimerisation and phosphoacceptor" evidence="12">
    <location>
        <begin position="170"/>
        <end position="235"/>
    </location>
</feature>
<evidence type="ECO:0000313" key="13">
    <source>
        <dbReference type="EMBL" id="MFB9834647.1"/>
    </source>
</evidence>
<evidence type="ECO:0000256" key="1">
    <source>
        <dbReference type="ARBA" id="ARBA00000085"/>
    </source>
</evidence>
<keyword evidence="6 13" id="KW-0418">Kinase</keyword>
<dbReference type="EMBL" id="JBHLZP010000151">
    <property type="protein sequence ID" value="MFB9834647.1"/>
    <property type="molecule type" value="Genomic_DNA"/>
</dbReference>
<dbReference type="GO" id="GO:0016301">
    <property type="term" value="F:kinase activity"/>
    <property type="evidence" value="ECO:0007669"/>
    <property type="project" value="UniProtKB-KW"/>
</dbReference>
<keyword evidence="5" id="KW-0547">Nucleotide-binding</keyword>
<dbReference type="InterPro" id="IPR011712">
    <property type="entry name" value="Sig_transdc_His_kin_sub3_dim/P"/>
</dbReference>
<dbReference type="EC" id="2.7.13.3" evidence="2"/>
<feature type="region of interest" description="Disordered" evidence="9">
    <location>
        <begin position="262"/>
        <end position="286"/>
    </location>
</feature>
<evidence type="ECO:0000256" key="8">
    <source>
        <dbReference type="ARBA" id="ARBA00023012"/>
    </source>
</evidence>
<proteinExistence type="predicted"/>
<dbReference type="PANTHER" id="PTHR24421">
    <property type="entry name" value="NITRATE/NITRITE SENSOR PROTEIN NARX-RELATED"/>
    <property type="match status" value="1"/>
</dbReference>
<evidence type="ECO:0000256" key="7">
    <source>
        <dbReference type="ARBA" id="ARBA00022840"/>
    </source>
</evidence>
<evidence type="ECO:0000256" key="3">
    <source>
        <dbReference type="ARBA" id="ARBA00022553"/>
    </source>
</evidence>
<evidence type="ECO:0000259" key="11">
    <source>
        <dbReference type="Pfam" id="PF02518"/>
    </source>
</evidence>
<dbReference type="PANTHER" id="PTHR24421:SF10">
    <property type="entry name" value="NITRATE_NITRITE SENSOR PROTEIN NARQ"/>
    <property type="match status" value="1"/>
</dbReference>
<dbReference type="Pfam" id="PF07730">
    <property type="entry name" value="HisKA_3"/>
    <property type="match status" value="1"/>
</dbReference>
<dbReference type="InterPro" id="IPR003594">
    <property type="entry name" value="HATPase_dom"/>
</dbReference>
<dbReference type="Pfam" id="PF02518">
    <property type="entry name" value="HATPase_c"/>
    <property type="match status" value="1"/>
</dbReference>
<keyword evidence="14" id="KW-1185">Reference proteome</keyword>
<dbReference type="SUPFAM" id="SSF55874">
    <property type="entry name" value="ATPase domain of HSP90 chaperone/DNA topoisomerase II/histidine kinase"/>
    <property type="match status" value="1"/>
</dbReference>
<evidence type="ECO:0000256" key="9">
    <source>
        <dbReference type="SAM" id="MobiDB-lite"/>
    </source>
</evidence>
<feature type="transmembrane region" description="Helical" evidence="10">
    <location>
        <begin position="41"/>
        <end position="57"/>
    </location>
</feature>
<dbReference type="Proteomes" id="UP001589627">
    <property type="component" value="Unassembled WGS sequence"/>
</dbReference>
<accession>A0ABV5YKU8</accession>
<keyword evidence="8" id="KW-0902">Two-component regulatory system</keyword>
<sequence>MNVLDRLARWRGTAVNTGLAAVFAAVLAVEDYNIAVFHQNWLVDCVVGLVVCTAALLRARSRVWTAAVGLIISGVAELVAELWNLRGQPGIAASLALFVLVGSAVRVLPARQATVIAAGGAAVAVGAMSGHSAVVGALGLGWGAAFGVGLCLRLLDARRRAVIEAVRRNERLELARELHDSAAHHITGVVLQAQGARIAARRHTETLDTALAEIETAGNDALASMRQVIDLLRNGDDAGGRAPAPERLADLVDRFAGGRFGRRNGHGPEVRLHLPDGPPDPTWPPEATTTINRVVTEALVNIKRHASGARQATVTVTYDERVITVEIIDDAPPAGSPRFHHGSGYGLVGMRERVEALGGTLVAGPRPEAGWSVRATLPTPGKA</sequence>
<keyword evidence="10" id="KW-1133">Transmembrane helix</keyword>
<feature type="domain" description="Histidine kinase/HSP90-like ATPase" evidence="11">
    <location>
        <begin position="289"/>
        <end position="379"/>
    </location>
</feature>
<evidence type="ECO:0000256" key="2">
    <source>
        <dbReference type="ARBA" id="ARBA00012438"/>
    </source>
</evidence>
<dbReference type="Gene3D" id="1.20.5.1930">
    <property type="match status" value="1"/>
</dbReference>
<keyword evidence="10" id="KW-0472">Membrane</keyword>
<evidence type="ECO:0000313" key="14">
    <source>
        <dbReference type="Proteomes" id="UP001589627"/>
    </source>
</evidence>
<evidence type="ECO:0000256" key="6">
    <source>
        <dbReference type="ARBA" id="ARBA00022777"/>
    </source>
</evidence>
<feature type="transmembrane region" description="Helical" evidence="10">
    <location>
        <begin position="89"/>
        <end position="108"/>
    </location>
</feature>
<keyword evidence="7" id="KW-0067">ATP-binding</keyword>